<dbReference type="Proteomes" id="UP001479933">
    <property type="component" value="Chromosome"/>
</dbReference>
<dbReference type="InterPro" id="IPR011009">
    <property type="entry name" value="Kinase-like_dom_sf"/>
</dbReference>
<evidence type="ECO:0000256" key="4">
    <source>
        <dbReference type="ARBA" id="ARBA00022741"/>
    </source>
</evidence>
<evidence type="ECO:0000256" key="2">
    <source>
        <dbReference type="ARBA" id="ARBA00022527"/>
    </source>
</evidence>
<proteinExistence type="predicted"/>
<keyword evidence="2" id="KW-0723">Serine/threonine-protein kinase</keyword>
<feature type="transmembrane region" description="Helical" evidence="8">
    <location>
        <begin position="321"/>
        <end position="341"/>
    </location>
</feature>
<evidence type="ECO:0000259" key="9">
    <source>
        <dbReference type="PROSITE" id="PS50011"/>
    </source>
</evidence>
<dbReference type="EC" id="2.7.11.1" evidence="1"/>
<organism evidence="10 11">
    <name type="scientific">Gordonia hydrophobica</name>
    <dbReference type="NCBI Taxonomy" id="40516"/>
    <lineage>
        <taxon>Bacteria</taxon>
        <taxon>Bacillati</taxon>
        <taxon>Actinomycetota</taxon>
        <taxon>Actinomycetes</taxon>
        <taxon>Mycobacteriales</taxon>
        <taxon>Gordoniaceae</taxon>
        <taxon>Gordonia</taxon>
    </lineage>
</organism>
<gene>
    <name evidence="10" type="ORF">RVF87_04615</name>
</gene>
<keyword evidence="8" id="KW-1133">Transmembrane helix</keyword>
<dbReference type="PANTHER" id="PTHR43289:SF6">
    <property type="entry name" value="SERINE_THREONINE-PROTEIN KINASE NEKL-3"/>
    <property type="match status" value="1"/>
</dbReference>
<evidence type="ECO:0000256" key="5">
    <source>
        <dbReference type="ARBA" id="ARBA00022777"/>
    </source>
</evidence>
<dbReference type="Pfam" id="PF00069">
    <property type="entry name" value="Pkinase"/>
    <property type="match status" value="1"/>
</dbReference>
<dbReference type="SUPFAM" id="SSF56112">
    <property type="entry name" value="Protein kinase-like (PK-like)"/>
    <property type="match status" value="1"/>
</dbReference>
<reference evidence="10 11" key="1">
    <citation type="journal article" date="2023" name="Virus Evol.">
        <title>Computational host range prediction-The good, the bad, and the ugly.</title>
        <authorList>
            <person name="Howell A.A."/>
            <person name="Versoza C.J."/>
            <person name="Pfeifer S.P."/>
        </authorList>
    </citation>
    <scope>NUCLEOTIDE SEQUENCE [LARGE SCALE GENOMIC DNA]</scope>
    <source>
        <strain evidence="10 11">1610/1b</strain>
    </source>
</reference>
<evidence type="ECO:0000256" key="8">
    <source>
        <dbReference type="SAM" id="Phobius"/>
    </source>
</evidence>
<evidence type="ECO:0000313" key="11">
    <source>
        <dbReference type="Proteomes" id="UP001479933"/>
    </source>
</evidence>
<sequence>MAITVGSVFADREILRPLGSGGMGQVFLTKNLRLGRLEALKVMPIGSSGTLPQRFVSEATTLAALDHPHISTVYQFGVDDDYFWYAMKYLPGDDLEKQMPVSRHDAVTVIRQVAQALDYAHSVGVIHRDVKPSNIHIQRSANRAVSTATVLDFGVAKVVGATALTEVDSFVGTLSYSAPEMISGHDGTAAADQYSFACTVYEMLVGHTPYSARTLTALIAAHAQAPVPSISSYDPSLAACDPVLIRALAKDPRDRFATCGEFADALIRALAPSRVGRATNERHFPPERPPSLRTTVAPPAGRASAPPHRLADQVFVRRRRIAGLALGVVAALLVTVVFLLLRPSPPTTPTEAHADPSSSIAPETTPDPIASGPAAPDARLPGTSSGRVGAVWGLAVAPTGQTYRFSDYLDPESLIAAATKKWGYQAQTWSLVYFESGCASFARPNAAARGTFAYQSGMGPDSAAAEATAAAKVLRHSDSSSTIVDTLCVGGYDR</sequence>
<dbReference type="GO" id="GO:0016301">
    <property type="term" value="F:kinase activity"/>
    <property type="evidence" value="ECO:0007669"/>
    <property type="project" value="UniProtKB-KW"/>
</dbReference>
<name>A0ABZ2U456_9ACTN</name>
<feature type="region of interest" description="Disordered" evidence="7">
    <location>
        <begin position="277"/>
        <end position="307"/>
    </location>
</feature>
<evidence type="ECO:0000256" key="6">
    <source>
        <dbReference type="ARBA" id="ARBA00022840"/>
    </source>
</evidence>
<keyword evidence="3" id="KW-0808">Transferase</keyword>
<evidence type="ECO:0000256" key="3">
    <source>
        <dbReference type="ARBA" id="ARBA00022679"/>
    </source>
</evidence>
<keyword evidence="8" id="KW-0812">Transmembrane</keyword>
<evidence type="ECO:0000313" key="10">
    <source>
        <dbReference type="EMBL" id="WYY08363.1"/>
    </source>
</evidence>
<dbReference type="Gene3D" id="1.10.510.10">
    <property type="entry name" value="Transferase(Phosphotransferase) domain 1"/>
    <property type="match status" value="1"/>
</dbReference>
<dbReference type="SMART" id="SM00220">
    <property type="entry name" value="S_TKc"/>
    <property type="match status" value="1"/>
</dbReference>
<evidence type="ECO:0000256" key="1">
    <source>
        <dbReference type="ARBA" id="ARBA00012513"/>
    </source>
</evidence>
<keyword evidence="8" id="KW-0472">Membrane</keyword>
<feature type="domain" description="Protein kinase" evidence="9">
    <location>
        <begin position="12"/>
        <end position="267"/>
    </location>
</feature>
<dbReference type="PROSITE" id="PS50011">
    <property type="entry name" value="PROTEIN_KINASE_DOM"/>
    <property type="match status" value="1"/>
</dbReference>
<keyword evidence="5 10" id="KW-0418">Kinase</keyword>
<dbReference type="PANTHER" id="PTHR43289">
    <property type="entry name" value="MITOGEN-ACTIVATED PROTEIN KINASE KINASE KINASE 20-RELATED"/>
    <property type="match status" value="1"/>
</dbReference>
<dbReference type="CDD" id="cd14014">
    <property type="entry name" value="STKc_PknB_like"/>
    <property type="match status" value="1"/>
</dbReference>
<evidence type="ECO:0000256" key="7">
    <source>
        <dbReference type="SAM" id="MobiDB-lite"/>
    </source>
</evidence>
<dbReference type="EMBL" id="CP136137">
    <property type="protein sequence ID" value="WYY08363.1"/>
    <property type="molecule type" value="Genomic_DNA"/>
</dbReference>
<keyword evidence="4" id="KW-0547">Nucleotide-binding</keyword>
<accession>A0ABZ2U456</accession>
<dbReference type="InterPro" id="IPR000719">
    <property type="entry name" value="Prot_kinase_dom"/>
</dbReference>
<feature type="region of interest" description="Disordered" evidence="7">
    <location>
        <begin position="346"/>
        <end position="382"/>
    </location>
</feature>
<dbReference type="Gene3D" id="3.30.200.20">
    <property type="entry name" value="Phosphorylase Kinase, domain 1"/>
    <property type="match status" value="1"/>
</dbReference>
<keyword evidence="11" id="KW-1185">Reference proteome</keyword>
<keyword evidence="6" id="KW-0067">ATP-binding</keyword>
<protein>
    <recommendedName>
        <fullName evidence="1">non-specific serine/threonine protein kinase</fullName>
        <ecNumber evidence="1">2.7.11.1</ecNumber>
    </recommendedName>
</protein>
<dbReference type="RefSeq" id="WP_066168764.1">
    <property type="nucleotide sequence ID" value="NZ_CP136137.1"/>
</dbReference>